<feature type="transmembrane region" description="Helical" evidence="1">
    <location>
        <begin position="133"/>
        <end position="153"/>
    </location>
</feature>
<sequence length="358" mass="38563">MISVRRLLIGLALAFTAYLAVRGLWWTGPFTEPLVLVAAVALYVVTTGVALLWGNRDPDDDDVTPAAPGFAPRTASDRMPLAAALMALATTVIVPNALSLAVPSEAIEEPYVVWYLGGIGVLMTIVMVRRRPVFAWVGIGMLAAISSFWLGILDALEKGLVGSILWVGLAQLLVMLTDRAAKDTAKLVELQRAASAWQAAHTVRQRERRVQIQRALSVAGPVLARTIAQGGALTRNERVEARLAEGSLRDELRGARLLDDAVRHELEAARRRGATVTVLDEGGLDGIDAESLASIRARLVAALRSAESDRLYIRTSPHESVAVTVVGRSDAGRGLSDEDTVDLWTEITRFPAEPDVRA</sequence>
<keyword evidence="1" id="KW-1133">Transmembrane helix</keyword>
<proteinExistence type="predicted"/>
<accession>A0A7S8MXU5</accession>
<evidence type="ECO:0000313" key="2">
    <source>
        <dbReference type="EMBL" id="QPE05187.1"/>
    </source>
</evidence>
<feature type="transmembrane region" description="Helical" evidence="1">
    <location>
        <begin position="33"/>
        <end position="53"/>
    </location>
</feature>
<organism evidence="2 3">
    <name type="scientific">Microbacterium schleiferi</name>
    <dbReference type="NCBI Taxonomy" id="69362"/>
    <lineage>
        <taxon>Bacteria</taxon>
        <taxon>Bacillati</taxon>
        <taxon>Actinomycetota</taxon>
        <taxon>Actinomycetes</taxon>
        <taxon>Micrococcales</taxon>
        <taxon>Microbacteriaceae</taxon>
        <taxon>Microbacterium</taxon>
    </lineage>
</organism>
<dbReference type="EMBL" id="CP064760">
    <property type="protein sequence ID" value="QPE05187.1"/>
    <property type="molecule type" value="Genomic_DNA"/>
</dbReference>
<gene>
    <name evidence="2" type="ORF">IT882_03610</name>
</gene>
<feature type="transmembrane region" description="Helical" evidence="1">
    <location>
        <begin position="111"/>
        <end position="128"/>
    </location>
</feature>
<dbReference type="Proteomes" id="UP000594480">
    <property type="component" value="Chromosome"/>
</dbReference>
<name>A0A7S8MXU5_9MICO</name>
<dbReference type="RefSeq" id="WP_195693205.1">
    <property type="nucleotide sequence ID" value="NZ_CP064760.1"/>
</dbReference>
<evidence type="ECO:0000256" key="1">
    <source>
        <dbReference type="SAM" id="Phobius"/>
    </source>
</evidence>
<reference evidence="2 3" key="1">
    <citation type="submission" date="2020-11" db="EMBL/GenBank/DDBJ databases">
        <title>Amino acid is mineralized and recycled by bacteria in oceanic microbiome.</title>
        <authorList>
            <person name="Zheng L.Y."/>
        </authorList>
    </citation>
    <scope>NUCLEOTIDE SEQUENCE [LARGE SCALE GENOMIC DNA]</scope>
    <source>
        <strain evidence="2 3">A32-1</strain>
    </source>
</reference>
<dbReference type="KEGG" id="msf:IT882_03610"/>
<protein>
    <submittedName>
        <fullName evidence="2">Uncharacterized protein</fullName>
    </submittedName>
</protein>
<feature type="transmembrane region" description="Helical" evidence="1">
    <location>
        <begin position="159"/>
        <end position="177"/>
    </location>
</feature>
<feature type="transmembrane region" description="Helical" evidence="1">
    <location>
        <begin position="81"/>
        <end position="99"/>
    </location>
</feature>
<keyword evidence="1" id="KW-0472">Membrane</keyword>
<dbReference type="AlphaFoldDB" id="A0A7S8MXU5"/>
<keyword evidence="3" id="KW-1185">Reference proteome</keyword>
<keyword evidence="1" id="KW-0812">Transmembrane</keyword>
<evidence type="ECO:0000313" key="3">
    <source>
        <dbReference type="Proteomes" id="UP000594480"/>
    </source>
</evidence>